<comment type="caution">
    <text evidence="13">The sequence shown here is derived from an EMBL/GenBank/DDBJ whole genome shotgun (WGS) entry which is preliminary data.</text>
</comment>
<dbReference type="GO" id="GO:0005524">
    <property type="term" value="F:ATP binding"/>
    <property type="evidence" value="ECO:0007669"/>
    <property type="project" value="UniProtKB-UniRule"/>
</dbReference>
<feature type="short sequence motif" description="'HIGH' region" evidence="11">
    <location>
        <begin position="11"/>
        <end position="21"/>
    </location>
</feature>
<dbReference type="SUPFAM" id="SSF57770">
    <property type="entry name" value="Methionyl-tRNA synthetase (MetRS), Zn-domain"/>
    <property type="match status" value="1"/>
</dbReference>
<feature type="binding site" evidence="11">
    <location>
        <position position="159"/>
    </location>
    <ligand>
        <name>Zn(2+)</name>
        <dbReference type="ChEBI" id="CHEBI:29105"/>
    </ligand>
</feature>
<dbReference type="PANTHER" id="PTHR45765">
    <property type="entry name" value="METHIONINE--TRNA LIGASE"/>
    <property type="match status" value="1"/>
</dbReference>
<evidence type="ECO:0000256" key="7">
    <source>
        <dbReference type="ARBA" id="ARBA00022840"/>
    </source>
</evidence>
<feature type="domain" description="Methionyl/Leucyl tRNA synthetase" evidence="12">
    <location>
        <begin position="7"/>
        <end position="413"/>
    </location>
</feature>
<dbReference type="AlphaFoldDB" id="A0A7W5A0W8"/>
<dbReference type="InterPro" id="IPR033911">
    <property type="entry name" value="MetRS_core"/>
</dbReference>
<dbReference type="InterPro" id="IPR014758">
    <property type="entry name" value="Met-tRNA_synth"/>
</dbReference>
<keyword evidence="11" id="KW-0862">Zinc</keyword>
<dbReference type="PANTHER" id="PTHR45765:SF1">
    <property type="entry name" value="METHIONINE--TRNA LIGASE, CYTOPLASMIC"/>
    <property type="match status" value="1"/>
</dbReference>
<accession>A0A7W5A0W8</accession>
<evidence type="ECO:0000259" key="12">
    <source>
        <dbReference type="Pfam" id="PF09334"/>
    </source>
</evidence>
<organism evidence="13 14">
    <name type="scientific">Nocardioides albus</name>
    <dbReference type="NCBI Taxonomy" id="1841"/>
    <lineage>
        <taxon>Bacteria</taxon>
        <taxon>Bacillati</taxon>
        <taxon>Actinomycetota</taxon>
        <taxon>Actinomycetes</taxon>
        <taxon>Propionibacteriales</taxon>
        <taxon>Nocardioidaceae</taxon>
        <taxon>Nocardioides</taxon>
    </lineage>
</organism>
<dbReference type="InterPro" id="IPR014729">
    <property type="entry name" value="Rossmann-like_a/b/a_fold"/>
</dbReference>
<dbReference type="Gene3D" id="2.20.28.20">
    <property type="entry name" value="Methionyl-tRNA synthetase, Zn-domain"/>
    <property type="match status" value="1"/>
</dbReference>
<feature type="binding site" evidence="11">
    <location>
        <position position="353"/>
    </location>
    <ligand>
        <name>ATP</name>
        <dbReference type="ChEBI" id="CHEBI:30616"/>
    </ligand>
</feature>
<sequence length="602" mass="66472">MSKVLSAVAWPYANGPRHIGHVAGFGVPSDVFSRYMRMAGHDVLMVSGSDEHGTPILIAADEAGVTPQELVDKNHRIIVEDLVSLGLTYDLYTRTTAANHHSVVQELFLGVYNNGYFIEQTSKGAISPSTGRTLPDRYIEGTCPICGADGARGDQCDNCGNQLDPDQLINPVSKINGETPEFVETQHFFLDLPALADALHEFLDEREQTGLWRPNVIRFSQNILKEIRPRAMTRDIDWGIKVPLDGWRDNPTKRMYVWFDAVIGYLSASIEWARRSGDPEAWRQWWNSPDSLSYYFMGKDNIVFHAQIWPAELIAYNGQGSKGGETGSYGALNLPTEVVSSEYLTMEGKKFSSSKKIVIYVRDLLSRYQPDAFRYFVAAAGPESNDSDFTWAEFVRRTNDELVAGWGNLVNRTATLIAKNFGELPAAGTLTEADQAILDTVGAAFGTVGDLIGRHRQKQAIGEAMRAVGEVNKYVTDLEPWKLAKAPEDRERLGTVLHVMAQCVADLNLILSPFLPFSANEIDKALGGKGAVAPMPRIEEAEDLDTGKAYPIITGDYAGAPAWQRHPIVVGTPVAKPTPVFQKLDTAIIDEELDRLGIKPQE</sequence>
<protein>
    <recommendedName>
        <fullName evidence="11">Methionine--tRNA ligase</fullName>
        <ecNumber evidence="11">6.1.1.10</ecNumber>
    </recommendedName>
    <alternativeName>
        <fullName evidence="11">Methionyl-tRNA synthetase</fullName>
        <shortName evidence="11">MetRS</shortName>
    </alternativeName>
</protein>
<dbReference type="EC" id="6.1.1.10" evidence="11"/>
<keyword evidence="6 11" id="KW-0547">Nucleotide-binding</keyword>
<comment type="subcellular location">
    <subcellularLocation>
        <location evidence="2 11">Cytoplasm</location>
    </subcellularLocation>
</comment>
<dbReference type="GO" id="GO:0046872">
    <property type="term" value="F:metal ion binding"/>
    <property type="evidence" value="ECO:0007669"/>
    <property type="project" value="UniProtKB-KW"/>
</dbReference>
<comment type="catalytic activity">
    <reaction evidence="10 11">
        <text>tRNA(Met) + L-methionine + ATP = L-methionyl-tRNA(Met) + AMP + diphosphate</text>
        <dbReference type="Rhea" id="RHEA:13481"/>
        <dbReference type="Rhea" id="RHEA-COMP:9667"/>
        <dbReference type="Rhea" id="RHEA-COMP:9698"/>
        <dbReference type="ChEBI" id="CHEBI:30616"/>
        <dbReference type="ChEBI" id="CHEBI:33019"/>
        <dbReference type="ChEBI" id="CHEBI:57844"/>
        <dbReference type="ChEBI" id="CHEBI:78442"/>
        <dbReference type="ChEBI" id="CHEBI:78530"/>
        <dbReference type="ChEBI" id="CHEBI:456215"/>
        <dbReference type="EC" id="6.1.1.10"/>
    </reaction>
</comment>
<feature type="binding site" evidence="11">
    <location>
        <position position="146"/>
    </location>
    <ligand>
        <name>Zn(2+)</name>
        <dbReference type="ChEBI" id="CHEBI:29105"/>
    </ligand>
</feature>
<comment type="cofactor">
    <cofactor evidence="11">
        <name>Zn(2+)</name>
        <dbReference type="ChEBI" id="CHEBI:29105"/>
    </cofactor>
    <text evidence="11">Binds 1 zinc ion per subunit.</text>
</comment>
<dbReference type="CDD" id="cd00814">
    <property type="entry name" value="MetRS_core"/>
    <property type="match status" value="1"/>
</dbReference>
<comment type="subunit">
    <text evidence="11">Monomer.</text>
</comment>
<keyword evidence="4 11" id="KW-0963">Cytoplasm</keyword>
<dbReference type="InterPro" id="IPR015413">
    <property type="entry name" value="Methionyl/Leucyl_tRNA_Synth"/>
</dbReference>
<dbReference type="Pfam" id="PF09334">
    <property type="entry name" value="tRNA-synt_1g"/>
    <property type="match status" value="1"/>
</dbReference>
<dbReference type="InterPro" id="IPR029038">
    <property type="entry name" value="MetRS_Zn"/>
</dbReference>
<evidence type="ECO:0000256" key="3">
    <source>
        <dbReference type="ARBA" id="ARBA00008258"/>
    </source>
</evidence>
<evidence type="ECO:0000256" key="8">
    <source>
        <dbReference type="ARBA" id="ARBA00022917"/>
    </source>
</evidence>
<evidence type="ECO:0000256" key="5">
    <source>
        <dbReference type="ARBA" id="ARBA00022598"/>
    </source>
</evidence>
<feature type="binding site" evidence="11">
    <location>
        <position position="143"/>
    </location>
    <ligand>
        <name>Zn(2+)</name>
        <dbReference type="ChEBI" id="CHEBI:29105"/>
    </ligand>
</feature>
<dbReference type="EMBL" id="JACHXG010000001">
    <property type="protein sequence ID" value="MBB3087239.1"/>
    <property type="molecule type" value="Genomic_DNA"/>
</dbReference>
<keyword evidence="9 11" id="KW-0030">Aminoacyl-tRNA synthetase</keyword>
<feature type="binding site" evidence="11">
    <location>
        <position position="156"/>
    </location>
    <ligand>
        <name>Zn(2+)</name>
        <dbReference type="ChEBI" id="CHEBI:29105"/>
    </ligand>
</feature>
<dbReference type="Gene3D" id="1.10.730.10">
    <property type="entry name" value="Isoleucyl-tRNA Synthetase, Domain 1"/>
    <property type="match status" value="1"/>
</dbReference>
<dbReference type="NCBIfam" id="TIGR00398">
    <property type="entry name" value="metG"/>
    <property type="match status" value="1"/>
</dbReference>
<evidence type="ECO:0000256" key="10">
    <source>
        <dbReference type="ARBA" id="ARBA00047364"/>
    </source>
</evidence>
<dbReference type="PRINTS" id="PR01041">
    <property type="entry name" value="TRNASYNTHMET"/>
</dbReference>
<keyword evidence="11" id="KW-0479">Metal-binding</keyword>
<evidence type="ECO:0000256" key="2">
    <source>
        <dbReference type="ARBA" id="ARBA00004496"/>
    </source>
</evidence>
<dbReference type="GO" id="GO:0004825">
    <property type="term" value="F:methionine-tRNA ligase activity"/>
    <property type="evidence" value="ECO:0007669"/>
    <property type="project" value="UniProtKB-UniRule"/>
</dbReference>
<feature type="short sequence motif" description="'KMSKS' region" evidence="11">
    <location>
        <begin position="350"/>
        <end position="354"/>
    </location>
</feature>
<dbReference type="HAMAP" id="MF_00098">
    <property type="entry name" value="Met_tRNA_synth_type1"/>
    <property type="match status" value="1"/>
</dbReference>
<comment type="function">
    <text evidence="1 11">Is required not only for elongation of protein synthesis but also for the initiation of all mRNA translation through initiator tRNA(fMet) aminoacylation.</text>
</comment>
<dbReference type="Proteomes" id="UP000577707">
    <property type="component" value="Unassembled WGS sequence"/>
</dbReference>
<proteinExistence type="inferred from homology"/>
<evidence type="ECO:0000256" key="6">
    <source>
        <dbReference type="ARBA" id="ARBA00022741"/>
    </source>
</evidence>
<name>A0A7W5A0W8_9ACTN</name>
<dbReference type="FunFam" id="2.20.28.20:FF:000001">
    <property type="entry name" value="Methionine--tRNA ligase"/>
    <property type="match status" value="1"/>
</dbReference>
<keyword evidence="8 11" id="KW-0648">Protein biosynthesis</keyword>
<dbReference type="RefSeq" id="WP_183541320.1">
    <property type="nucleotide sequence ID" value="NZ_BMQT01000001.1"/>
</dbReference>
<dbReference type="InterPro" id="IPR041872">
    <property type="entry name" value="Anticodon_Met"/>
</dbReference>
<keyword evidence="5 11" id="KW-0436">Ligase</keyword>
<keyword evidence="14" id="KW-1185">Reference proteome</keyword>
<keyword evidence="7 11" id="KW-0067">ATP-binding</keyword>
<evidence type="ECO:0000313" key="14">
    <source>
        <dbReference type="Proteomes" id="UP000577707"/>
    </source>
</evidence>
<dbReference type="SUPFAM" id="SSF52374">
    <property type="entry name" value="Nucleotidylyl transferase"/>
    <property type="match status" value="1"/>
</dbReference>
<dbReference type="CDD" id="cd07957">
    <property type="entry name" value="Anticodon_Ia_Met"/>
    <property type="match status" value="1"/>
</dbReference>
<dbReference type="InterPro" id="IPR009080">
    <property type="entry name" value="tRNAsynth_Ia_anticodon-bd"/>
</dbReference>
<comment type="similarity">
    <text evidence="3 11">Belongs to the class-I aminoacyl-tRNA synthetase family. MetG type 1 subfamily.</text>
</comment>
<dbReference type="GO" id="GO:0005829">
    <property type="term" value="C:cytosol"/>
    <property type="evidence" value="ECO:0007669"/>
    <property type="project" value="TreeGrafter"/>
</dbReference>
<dbReference type="GO" id="GO:0006431">
    <property type="term" value="P:methionyl-tRNA aminoacylation"/>
    <property type="evidence" value="ECO:0007669"/>
    <property type="project" value="UniProtKB-UniRule"/>
</dbReference>
<dbReference type="SUPFAM" id="SSF47323">
    <property type="entry name" value="Anticodon-binding domain of a subclass of class I aminoacyl-tRNA synthetases"/>
    <property type="match status" value="1"/>
</dbReference>
<dbReference type="Gene3D" id="3.40.50.620">
    <property type="entry name" value="HUPs"/>
    <property type="match status" value="1"/>
</dbReference>
<reference evidence="13 14" key="1">
    <citation type="submission" date="2020-08" db="EMBL/GenBank/DDBJ databases">
        <title>Genomic Encyclopedia of Type Strains, Phase III (KMG-III): the genomes of soil and plant-associated and newly described type strains.</title>
        <authorList>
            <person name="Whitman W."/>
        </authorList>
    </citation>
    <scope>NUCLEOTIDE SEQUENCE [LARGE SCALE GENOMIC DNA]</scope>
    <source>
        <strain evidence="13 14">CECT 3302</strain>
    </source>
</reference>
<evidence type="ECO:0000256" key="11">
    <source>
        <dbReference type="HAMAP-Rule" id="MF_00098"/>
    </source>
</evidence>
<dbReference type="InterPro" id="IPR023458">
    <property type="entry name" value="Met-tRNA_ligase_1"/>
</dbReference>
<evidence type="ECO:0000256" key="4">
    <source>
        <dbReference type="ARBA" id="ARBA00022490"/>
    </source>
</evidence>
<gene>
    <name evidence="11" type="primary">metG</name>
    <name evidence="13" type="ORF">FHS12_000162</name>
</gene>
<evidence type="ECO:0000256" key="9">
    <source>
        <dbReference type="ARBA" id="ARBA00023146"/>
    </source>
</evidence>
<evidence type="ECO:0000256" key="1">
    <source>
        <dbReference type="ARBA" id="ARBA00003314"/>
    </source>
</evidence>
<evidence type="ECO:0000313" key="13">
    <source>
        <dbReference type="EMBL" id="MBB3087239.1"/>
    </source>
</evidence>